<dbReference type="EMBL" id="BANU01000001">
    <property type="protein sequence ID" value="GAC59255.1"/>
    <property type="molecule type" value="Genomic_DNA"/>
</dbReference>
<evidence type="ECO:0000313" key="2">
    <source>
        <dbReference type="EMBL" id="GAC59255.1"/>
    </source>
</evidence>
<protein>
    <recommendedName>
        <fullName evidence="1">Carboxymuconolactone decarboxylase-like domain-containing protein</fullName>
    </recommendedName>
</protein>
<dbReference type="eggNOG" id="COG0599">
    <property type="taxonomic scope" value="Bacteria"/>
</dbReference>
<dbReference type="SUPFAM" id="SSF69118">
    <property type="entry name" value="AhpD-like"/>
    <property type="match status" value="1"/>
</dbReference>
<dbReference type="Proteomes" id="UP000035083">
    <property type="component" value="Unassembled WGS sequence"/>
</dbReference>
<gene>
    <name evidence="2" type="ORF">GSI01S_01_02200</name>
</gene>
<evidence type="ECO:0000259" key="1">
    <source>
        <dbReference type="Pfam" id="PF02627"/>
    </source>
</evidence>
<feature type="domain" description="Carboxymuconolactone decarboxylase-like" evidence="1">
    <location>
        <begin position="38"/>
        <end position="110"/>
    </location>
</feature>
<dbReference type="PANTHER" id="PTHR33570:SF2">
    <property type="entry name" value="CARBOXYMUCONOLACTONE DECARBOXYLASE-LIKE DOMAIN-CONTAINING PROTEIN"/>
    <property type="match status" value="1"/>
</dbReference>
<organism evidence="2 3">
    <name type="scientific">Gordonia sihwensis NBRC 108236</name>
    <dbReference type="NCBI Taxonomy" id="1223544"/>
    <lineage>
        <taxon>Bacteria</taxon>
        <taxon>Bacillati</taxon>
        <taxon>Actinomycetota</taxon>
        <taxon>Actinomycetes</taxon>
        <taxon>Mycobacteriales</taxon>
        <taxon>Gordoniaceae</taxon>
        <taxon>Gordonia</taxon>
    </lineage>
</organism>
<dbReference type="InterPro" id="IPR052512">
    <property type="entry name" value="4CMD/NDH-1_regulator"/>
</dbReference>
<dbReference type="GO" id="GO:0051920">
    <property type="term" value="F:peroxiredoxin activity"/>
    <property type="evidence" value="ECO:0007669"/>
    <property type="project" value="InterPro"/>
</dbReference>
<keyword evidence="3" id="KW-1185">Reference proteome</keyword>
<evidence type="ECO:0000313" key="3">
    <source>
        <dbReference type="Proteomes" id="UP000035083"/>
    </source>
</evidence>
<comment type="caution">
    <text evidence="2">The sequence shown here is derived from an EMBL/GenBank/DDBJ whole genome shotgun (WGS) entry which is preliminary data.</text>
</comment>
<dbReference type="Pfam" id="PF02627">
    <property type="entry name" value="CMD"/>
    <property type="match status" value="1"/>
</dbReference>
<proteinExistence type="predicted"/>
<dbReference type="InterPro" id="IPR029032">
    <property type="entry name" value="AhpD-like"/>
</dbReference>
<dbReference type="InterPro" id="IPR003779">
    <property type="entry name" value="CMD-like"/>
</dbReference>
<dbReference type="PANTHER" id="PTHR33570">
    <property type="entry name" value="4-CARBOXYMUCONOLACTONE DECARBOXYLASE FAMILY PROTEIN"/>
    <property type="match status" value="1"/>
</dbReference>
<dbReference type="Gene3D" id="1.20.1290.10">
    <property type="entry name" value="AhpD-like"/>
    <property type="match status" value="1"/>
</dbReference>
<name>L7LDP3_9ACTN</name>
<reference evidence="2 3" key="1">
    <citation type="submission" date="2012-12" db="EMBL/GenBank/DDBJ databases">
        <title>Whole genome shotgun sequence of Gordonia sihwensis NBRC 108236.</title>
        <authorList>
            <person name="Yoshida I."/>
            <person name="Hosoyama A."/>
            <person name="Tsuchikane K."/>
            <person name="Ando Y."/>
            <person name="Baba S."/>
            <person name="Ohji S."/>
            <person name="Hamada M."/>
            <person name="Tamura T."/>
            <person name="Yamazoe A."/>
            <person name="Yamazaki S."/>
            <person name="Fujita N."/>
        </authorList>
    </citation>
    <scope>NUCLEOTIDE SEQUENCE [LARGE SCALE GENOMIC DNA]</scope>
    <source>
        <strain evidence="2 3">NBRC 108236</strain>
    </source>
</reference>
<dbReference type="AlphaFoldDB" id="L7LDP3"/>
<sequence length="131" mass="14466">MNPTPQDDLPPMTEQRRKGLATMSEVYGWEMSDGPGDFFAHTADQVFGEVWSREGLTHRDRRLVLLGALAANGQVDVAEIQAAAALGNGELTPEELNEIGLFLCYYVGWPLGTKMTMMFGEVAGKHRKSEH</sequence>
<accession>L7LDP3</accession>